<dbReference type="GO" id="GO:0005743">
    <property type="term" value="C:mitochondrial inner membrane"/>
    <property type="evidence" value="ECO:0007669"/>
    <property type="project" value="TreeGrafter"/>
</dbReference>
<feature type="domain" description="Amine oxidase" evidence="1">
    <location>
        <begin position="20"/>
        <end position="275"/>
    </location>
</feature>
<dbReference type="InterPro" id="IPR002937">
    <property type="entry name" value="Amino_oxidase"/>
</dbReference>
<protein>
    <submittedName>
        <fullName evidence="2">Protoporphyrinogen oxidase</fullName>
    </submittedName>
</protein>
<organism evidence="2 3">
    <name type="scientific">Malassezia pachydermatis</name>
    <dbReference type="NCBI Taxonomy" id="77020"/>
    <lineage>
        <taxon>Eukaryota</taxon>
        <taxon>Fungi</taxon>
        <taxon>Dikarya</taxon>
        <taxon>Basidiomycota</taxon>
        <taxon>Ustilaginomycotina</taxon>
        <taxon>Malasseziomycetes</taxon>
        <taxon>Malasseziales</taxon>
        <taxon>Malasseziaceae</taxon>
        <taxon>Malassezia</taxon>
    </lineage>
</organism>
<gene>
    <name evidence="2" type="ORF">Malapachy_0792</name>
</gene>
<sequence>MRLDPSLVKKLPQTSIYSFPEGLGEIITALERQLLATPNVEIWKNTTCEQIQCDDPFQIHTSFANQPLKADRIVAAIPSAKLAPLFPSLPHLAHNPSATLGVVDVVLAPSDKSEAYPLPVKGFGYLVPRSATNNPHGILGVVFDSDAVPNQNNLHPDGTQAFVKLTVMIGGPYWQPLTTLPTEEDVQAQALEALESQLGLPSSVITNDVRFVRTRILRQTIPQYQVGHLQRMQELYKAMINEPTLKDRLSLLGYSYGGVGVNDCVANAMDTCEAIVHYEAGERSPACIEQCTGLSEITQAL</sequence>
<dbReference type="PANTHER" id="PTHR42923:SF3">
    <property type="entry name" value="PROTOPORPHYRINOGEN OXIDASE"/>
    <property type="match status" value="1"/>
</dbReference>
<dbReference type="Pfam" id="PF01593">
    <property type="entry name" value="Amino_oxidase"/>
    <property type="match status" value="1"/>
</dbReference>
<dbReference type="STRING" id="77020.A0A0M8MKZ9"/>
<dbReference type="InterPro" id="IPR036188">
    <property type="entry name" value="FAD/NAD-bd_sf"/>
</dbReference>
<dbReference type="GO" id="GO:0004729">
    <property type="term" value="F:oxygen-dependent protoporphyrinogen oxidase activity"/>
    <property type="evidence" value="ECO:0007669"/>
    <property type="project" value="TreeGrafter"/>
</dbReference>
<dbReference type="PANTHER" id="PTHR42923">
    <property type="entry name" value="PROTOPORPHYRINOGEN OXIDASE"/>
    <property type="match status" value="1"/>
</dbReference>
<dbReference type="SUPFAM" id="SSF54373">
    <property type="entry name" value="FAD-linked reductases, C-terminal domain"/>
    <property type="match status" value="1"/>
</dbReference>
<keyword evidence="3" id="KW-1185">Reference proteome</keyword>
<dbReference type="Proteomes" id="UP000037751">
    <property type="component" value="Unassembled WGS sequence"/>
</dbReference>
<dbReference type="SUPFAM" id="SSF51905">
    <property type="entry name" value="FAD/NAD(P)-binding domain"/>
    <property type="match status" value="1"/>
</dbReference>
<reference evidence="2 3" key="1">
    <citation type="submission" date="2015-07" db="EMBL/GenBank/DDBJ databases">
        <title>Draft Genome Sequence of Malassezia furfur CBS1878 and Malassezia pachydermatis CBS1879.</title>
        <authorList>
            <person name="Triana S."/>
            <person name="Ohm R."/>
            <person name="Gonzalez A."/>
            <person name="DeCock H."/>
            <person name="Restrepo S."/>
            <person name="Celis A."/>
        </authorList>
    </citation>
    <scope>NUCLEOTIDE SEQUENCE [LARGE SCALE GENOMIC DNA]</scope>
    <source>
        <strain evidence="2 3">CBS 1879</strain>
    </source>
</reference>
<dbReference type="RefSeq" id="XP_017992228.1">
    <property type="nucleotide sequence ID" value="XM_018135305.1"/>
</dbReference>
<proteinExistence type="predicted"/>
<dbReference type="VEuPathDB" id="FungiDB:Malapachy_0792"/>
<dbReference type="AlphaFoldDB" id="A0A0M8MKZ9"/>
<comment type="caution">
    <text evidence="2">The sequence shown here is derived from an EMBL/GenBank/DDBJ whole genome shotgun (WGS) entry which is preliminary data.</text>
</comment>
<dbReference type="EMBL" id="LGAV01000003">
    <property type="protein sequence ID" value="KOS14596.1"/>
    <property type="molecule type" value="Genomic_DNA"/>
</dbReference>
<evidence type="ECO:0000313" key="2">
    <source>
        <dbReference type="EMBL" id="KOS14596.1"/>
    </source>
</evidence>
<accession>A0A0M8MKZ9</accession>
<dbReference type="GeneID" id="28727180"/>
<evidence type="ECO:0000259" key="1">
    <source>
        <dbReference type="Pfam" id="PF01593"/>
    </source>
</evidence>
<dbReference type="InterPro" id="IPR050464">
    <property type="entry name" value="Zeta_carotene_desat/Oxidored"/>
</dbReference>
<evidence type="ECO:0000313" key="3">
    <source>
        <dbReference type="Proteomes" id="UP000037751"/>
    </source>
</evidence>
<name>A0A0M8MKZ9_9BASI</name>
<dbReference type="OrthoDB" id="438553at2759"/>
<dbReference type="Gene3D" id="3.50.50.60">
    <property type="entry name" value="FAD/NAD(P)-binding domain"/>
    <property type="match status" value="1"/>
</dbReference>